<feature type="transmembrane region" description="Helical" evidence="1">
    <location>
        <begin position="35"/>
        <end position="51"/>
    </location>
</feature>
<protein>
    <recommendedName>
        <fullName evidence="4">Holin</fullName>
    </recommendedName>
</protein>
<keyword evidence="1" id="KW-0472">Membrane</keyword>
<dbReference type="RefSeq" id="WP_170177429.1">
    <property type="nucleotide sequence ID" value="NZ_BJEA01000013.1"/>
</dbReference>
<evidence type="ECO:0000313" key="2">
    <source>
        <dbReference type="EMBL" id="MFB9768939.1"/>
    </source>
</evidence>
<reference evidence="2 3" key="1">
    <citation type="submission" date="2024-09" db="EMBL/GenBank/DDBJ databases">
        <authorList>
            <person name="Sun Q."/>
            <person name="Mori K."/>
        </authorList>
    </citation>
    <scope>NUCLEOTIDE SEQUENCE [LARGE SCALE GENOMIC DNA]</scope>
    <source>
        <strain evidence="2 3">TBRC 4576</strain>
    </source>
</reference>
<dbReference type="EMBL" id="JBHLZY010000008">
    <property type="protein sequence ID" value="MFB9768939.1"/>
    <property type="molecule type" value="Genomic_DNA"/>
</dbReference>
<keyword evidence="3" id="KW-1185">Reference proteome</keyword>
<keyword evidence="1" id="KW-1133">Transmembrane helix</keyword>
<gene>
    <name evidence="2" type="ORF">ACFFLI_03505</name>
</gene>
<keyword evidence="1" id="KW-0812">Transmembrane</keyword>
<name>A0ABV5WS02_9LACO</name>
<organism evidence="2 3">
    <name type="scientific">Lactiplantibacillus modestisalitolerans</name>
    <dbReference type="NCBI Taxonomy" id="1457219"/>
    <lineage>
        <taxon>Bacteria</taxon>
        <taxon>Bacillati</taxon>
        <taxon>Bacillota</taxon>
        <taxon>Bacilli</taxon>
        <taxon>Lactobacillales</taxon>
        <taxon>Lactobacillaceae</taxon>
        <taxon>Lactiplantibacillus</taxon>
    </lineage>
</organism>
<evidence type="ECO:0000313" key="3">
    <source>
        <dbReference type="Proteomes" id="UP001589691"/>
    </source>
</evidence>
<proteinExistence type="predicted"/>
<sequence>MPDWVLRWSQAALTFIVVLTFVSVVLLKVSLKEAIAVDFLYMLVTFPLTWYRERRKK</sequence>
<comment type="caution">
    <text evidence="2">The sequence shown here is derived from an EMBL/GenBank/DDBJ whole genome shotgun (WGS) entry which is preliminary data.</text>
</comment>
<dbReference type="Proteomes" id="UP001589691">
    <property type="component" value="Unassembled WGS sequence"/>
</dbReference>
<feature type="transmembrane region" description="Helical" evidence="1">
    <location>
        <begin position="12"/>
        <end position="29"/>
    </location>
</feature>
<accession>A0ABV5WS02</accession>
<evidence type="ECO:0008006" key="4">
    <source>
        <dbReference type="Google" id="ProtNLM"/>
    </source>
</evidence>
<evidence type="ECO:0000256" key="1">
    <source>
        <dbReference type="SAM" id="Phobius"/>
    </source>
</evidence>